<gene>
    <name evidence="3" type="ORF">PGLA2088_LOCUS48096</name>
</gene>
<evidence type="ECO:0000256" key="1">
    <source>
        <dbReference type="SAM" id="SignalP"/>
    </source>
</evidence>
<feature type="chain" id="PRO_5032873316" description="FAM50A/XAP5 C-terminal domain-containing protein" evidence="1">
    <location>
        <begin position="25"/>
        <end position="385"/>
    </location>
</feature>
<feature type="signal peptide" evidence="1">
    <location>
        <begin position="1"/>
        <end position="24"/>
    </location>
</feature>
<dbReference type="PANTHER" id="PTHR12722">
    <property type="entry name" value="XAP-5 PROTEIN-RELATED"/>
    <property type="match status" value="1"/>
</dbReference>
<comment type="caution">
    <text evidence="3">The sequence shown here is derived from an EMBL/GenBank/DDBJ whole genome shotgun (WGS) entry which is preliminary data.</text>
</comment>
<dbReference type="EMBL" id="CAJNNW010036604">
    <property type="protein sequence ID" value="CAE8735934.1"/>
    <property type="molecule type" value="Genomic_DNA"/>
</dbReference>
<keyword evidence="1" id="KW-0732">Signal</keyword>
<accession>A0A813LRX3</accession>
<proteinExistence type="predicted"/>
<evidence type="ECO:0000313" key="4">
    <source>
        <dbReference type="Proteomes" id="UP000626109"/>
    </source>
</evidence>
<dbReference type="GO" id="GO:0006325">
    <property type="term" value="P:chromatin organization"/>
    <property type="evidence" value="ECO:0007669"/>
    <property type="project" value="TreeGrafter"/>
</dbReference>
<dbReference type="InterPro" id="IPR048337">
    <property type="entry name" value="FAM50A/XAP5_C"/>
</dbReference>
<name>A0A813LRX3_POLGL</name>
<dbReference type="PROSITE" id="PS51257">
    <property type="entry name" value="PROKAR_LIPOPROTEIN"/>
    <property type="match status" value="1"/>
</dbReference>
<organism evidence="3 4">
    <name type="scientific">Polarella glacialis</name>
    <name type="common">Dinoflagellate</name>
    <dbReference type="NCBI Taxonomy" id="89957"/>
    <lineage>
        <taxon>Eukaryota</taxon>
        <taxon>Sar</taxon>
        <taxon>Alveolata</taxon>
        <taxon>Dinophyceae</taxon>
        <taxon>Suessiales</taxon>
        <taxon>Suessiaceae</taxon>
        <taxon>Polarella</taxon>
    </lineage>
</organism>
<evidence type="ECO:0000313" key="3">
    <source>
        <dbReference type="EMBL" id="CAE8735934.1"/>
    </source>
</evidence>
<dbReference type="AlphaFoldDB" id="A0A813LRX3"/>
<protein>
    <recommendedName>
        <fullName evidence="2">FAM50A/XAP5 C-terminal domain-containing protein</fullName>
    </recommendedName>
</protein>
<reference evidence="3" key="1">
    <citation type="submission" date="2021-02" db="EMBL/GenBank/DDBJ databases">
        <authorList>
            <person name="Dougan E. K."/>
            <person name="Rhodes N."/>
            <person name="Thang M."/>
            <person name="Chan C."/>
        </authorList>
    </citation>
    <scope>NUCLEOTIDE SEQUENCE</scope>
</reference>
<feature type="domain" description="FAM50A/XAP5 C-terminal" evidence="2">
    <location>
        <begin position="244"/>
        <end position="371"/>
    </location>
</feature>
<dbReference type="GO" id="GO:0005634">
    <property type="term" value="C:nucleus"/>
    <property type="evidence" value="ECO:0007669"/>
    <property type="project" value="InterPro"/>
</dbReference>
<evidence type="ECO:0000259" key="2">
    <source>
        <dbReference type="Pfam" id="PF04921"/>
    </source>
</evidence>
<dbReference type="InterPro" id="IPR007005">
    <property type="entry name" value="XAP5"/>
</dbReference>
<dbReference type="Pfam" id="PF04921">
    <property type="entry name" value="XAP5"/>
    <property type="match status" value="1"/>
</dbReference>
<sequence length="385" mass="42184">MAANLRRSPSLLALASLTLALAAALGCCSQLFVAPPSTASSAVQRRESLGTAVSMGLAAALGVAATGELPAVAKSDNAKWQASWVDPFHKGCPREIQLEKDDVTLTIKGEDGAPDCTGNDARTSWAVTGIVKSETRAIIDFSPKGGPAKVLVKIDKEGIHFPVPWESQLLISLDLSELDARHPTTNKMAEGTNLSVGIRLVCLLAYLPVFRGGRQMSALLRGCAAFLFEGMCRCAGVGVECSGHRRTCIVEKGFTITQFMQKAKSELEKTDFPELRTVGSDTLMYVKEDLMIPHNVSFYDLIKDKARGKSGPLFNFDVHDDIRMSSDVRIEKDESHAGKIVDRKWYERNKHVFPASRWESYTKDKTYDTYTVHGDQDHSRNTKMG</sequence>
<dbReference type="Proteomes" id="UP000626109">
    <property type="component" value="Unassembled WGS sequence"/>
</dbReference>
<dbReference type="PANTHER" id="PTHR12722:SF0">
    <property type="entry name" value="PROTEIN FAM50A"/>
    <property type="match status" value="1"/>
</dbReference>